<evidence type="ECO:0000256" key="1">
    <source>
        <dbReference type="ARBA" id="ARBA00004141"/>
    </source>
</evidence>
<dbReference type="InterPro" id="IPR001898">
    <property type="entry name" value="SLC13A/DASS"/>
</dbReference>
<evidence type="ECO:0000256" key="7">
    <source>
        <dbReference type="SAM" id="MobiDB-lite"/>
    </source>
</evidence>
<comment type="caution">
    <text evidence="9">The sequence shown here is derived from an EMBL/GenBank/DDBJ whole genome shotgun (WGS) entry which is preliminary data.</text>
</comment>
<feature type="transmembrane region" description="Helical" evidence="8">
    <location>
        <begin position="347"/>
        <end position="365"/>
    </location>
</feature>
<evidence type="ECO:0000256" key="5">
    <source>
        <dbReference type="ARBA" id="ARBA00022989"/>
    </source>
</evidence>
<comment type="similarity">
    <text evidence="2">Belongs to the SLC13A/DASS transporter (TC 2.A.47) family. NADC subfamily.</text>
</comment>
<proteinExistence type="inferred from homology"/>
<dbReference type="InterPro" id="IPR031312">
    <property type="entry name" value="Na/sul_symport_CS"/>
</dbReference>
<evidence type="ECO:0000256" key="2">
    <source>
        <dbReference type="ARBA" id="ARBA00006772"/>
    </source>
</evidence>
<evidence type="ECO:0000256" key="6">
    <source>
        <dbReference type="ARBA" id="ARBA00023136"/>
    </source>
</evidence>
<feature type="transmembrane region" description="Helical" evidence="8">
    <location>
        <begin position="129"/>
        <end position="148"/>
    </location>
</feature>
<comment type="subcellular location">
    <subcellularLocation>
        <location evidence="1">Membrane</location>
        <topology evidence="1">Multi-pass membrane protein</topology>
    </subcellularLocation>
</comment>
<feature type="transmembrane region" description="Helical" evidence="8">
    <location>
        <begin position="195"/>
        <end position="218"/>
    </location>
</feature>
<feature type="compositionally biased region" description="Basic and acidic residues" evidence="7">
    <location>
        <begin position="74"/>
        <end position="92"/>
    </location>
</feature>
<keyword evidence="10" id="KW-1185">Reference proteome</keyword>
<organism evidence="9 10">
    <name type="scientific">Orchesella dallaii</name>
    <dbReference type="NCBI Taxonomy" id="48710"/>
    <lineage>
        <taxon>Eukaryota</taxon>
        <taxon>Metazoa</taxon>
        <taxon>Ecdysozoa</taxon>
        <taxon>Arthropoda</taxon>
        <taxon>Hexapoda</taxon>
        <taxon>Collembola</taxon>
        <taxon>Entomobryomorpha</taxon>
        <taxon>Entomobryoidea</taxon>
        <taxon>Orchesellidae</taxon>
        <taxon>Orchesellinae</taxon>
        <taxon>Orchesella</taxon>
    </lineage>
</organism>
<dbReference type="PANTHER" id="PTHR10283:SF82">
    <property type="entry name" value="SOLUTE CARRIER FAMILY 13 MEMBER 2"/>
    <property type="match status" value="1"/>
</dbReference>
<name>A0ABP1S6P0_9HEXA</name>
<reference evidence="9 10" key="1">
    <citation type="submission" date="2024-08" db="EMBL/GenBank/DDBJ databases">
        <authorList>
            <person name="Cucini C."/>
            <person name="Frati F."/>
        </authorList>
    </citation>
    <scope>NUCLEOTIDE SEQUENCE [LARGE SCALE GENOMIC DNA]</scope>
</reference>
<feature type="transmembrane region" description="Helical" evidence="8">
    <location>
        <begin position="272"/>
        <end position="290"/>
    </location>
</feature>
<keyword evidence="3" id="KW-0813">Transport</keyword>
<feature type="region of interest" description="Disordered" evidence="7">
    <location>
        <begin position="28"/>
        <end position="48"/>
    </location>
</feature>
<keyword evidence="6 8" id="KW-0472">Membrane</keyword>
<evidence type="ECO:0000313" key="9">
    <source>
        <dbReference type="EMBL" id="CAL8144268.1"/>
    </source>
</evidence>
<feature type="transmembrane region" description="Helical" evidence="8">
    <location>
        <begin position="442"/>
        <end position="467"/>
    </location>
</feature>
<feature type="transmembrane region" description="Helical" evidence="8">
    <location>
        <begin position="479"/>
        <end position="499"/>
    </location>
</feature>
<accession>A0ABP1S6P0</accession>
<protein>
    <submittedName>
        <fullName evidence="9">Uncharacterized protein</fullName>
    </submittedName>
</protein>
<dbReference type="Pfam" id="PF00939">
    <property type="entry name" value="Na_sulph_symp"/>
    <property type="match status" value="1"/>
</dbReference>
<evidence type="ECO:0000256" key="4">
    <source>
        <dbReference type="ARBA" id="ARBA00022692"/>
    </source>
</evidence>
<keyword evidence="5 8" id="KW-1133">Transmembrane helix</keyword>
<dbReference type="PANTHER" id="PTHR10283">
    <property type="entry name" value="SOLUTE CARRIER FAMILY 13 MEMBER"/>
    <property type="match status" value="1"/>
</dbReference>
<dbReference type="EMBL" id="CAXLJM020000160">
    <property type="protein sequence ID" value="CAL8144268.1"/>
    <property type="molecule type" value="Genomic_DNA"/>
</dbReference>
<dbReference type="Proteomes" id="UP001642540">
    <property type="component" value="Unassembled WGS sequence"/>
</dbReference>
<feature type="region of interest" description="Disordered" evidence="7">
    <location>
        <begin position="74"/>
        <end position="104"/>
    </location>
</feature>
<dbReference type="PROSITE" id="PS01271">
    <property type="entry name" value="NA_SULFATE"/>
    <property type="match status" value="1"/>
</dbReference>
<keyword evidence="4 8" id="KW-0812">Transmembrane</keyword>
<sequence>MTHKLLPKEDVATLAEMYGNPNAQAAVDSKNAGLGSGAPGEVKGLSDNAIQSKDVDVEGDFADMETPHRKVSFSEKKEIEEIERVEPSEPRDQTTPSRTGSMSTIGTTATEYWEDYIAEKEAYLKHLEVMFMVGVAFASNIGGTGVITGTGTNLIASNQLRTSKGEVADMKVPVLNLLECVKTANQFWDLDFVRWIMLNFLPMIINVILTWGFLAIYFQGFPRKITVFWKTKILKRRVSPLEWKHAQEKQEVADSITNAIGASYAQLGRTTLHEWLVFGLFVILVILWIFRSPLFARGPSVPFVNSMGIDAVTLALVHPACTKPGAAVKLESSWGWSRFFGDWCDEGFIHDSCLTMMVCILIFVLPKDPIYYKNFLKGGLGAGIDDPVMPFSFIAENMPWGPFFMLGGGFGISKAITDSKLNTVIIEAMSQSQFLKDLEFKWLLLVLLCGVAILTSLASNTATAAIISPVLIQLAQVKGYPPLFMLLPPIVSASFAFCLPISTPPNAIVYDKAKMGQKDMFGPGIFVTVICNTVLYFWTTIGMHAMLGVDDYDHSCDLPAMSNRRLAEIVSGSVSRCANVLADTV</sequence>
<feature type="compositionally biased region" description="Polar residues" evidence="7">
    <location>
        <begin position="93"/>
        <end position="104"/>
    </location>
</feature>
<feature type="transmembrane region" description="Helical" evidence="8">
    <location>
        <begin position="520"/>
        <end position="538"/>
    </location>
</feature>
<evidence type="ECO:0000256" key="3">
    <source>
        <dbReference type="ARBA" id="ARBA00022448"/>
    </source>
</evidence>
<evidence type="ECO:0000313" key="10">
    <source>
        <dbReference type="Proteomes" id="UP001642540"/>
    </source>
</evidence>
<gene>
    <name evidence="9" type="ORF">ODALV1_LOCUS30142</name>
</gene>
<evidence type="ECO:0000256" key="8">
    <source>
        <dbReference type="SAM" id="Phobius"/>
    </source>
</evidence>